<feature type="region of interest" description="Disordered" evidence="1">
    <location>
        <begin position="18"/>
        <end position="44"/>
    </location>
</feature>
<protein>
    <submittedName>
        <fullName evidence="2">Uncharacterized protein</fullName>
    </submittedName>
</protein>
<feature type="region of interest" description="Disordered" evidence="1">
    <location>
        <begin position="82"/>
        <end position="101"/>
    </location>
</feature>
<reference evidence="3" key="1">
    <citation type="journal article" date="2019" name="Int. J. Syst. Evol. Microbiol.">
        <title>The Global Catalogue of Microorganisms (GCM) 10K type strain sequencing project: providing services to taxonomists for standard genome sequencing and annotation.</title>
        <authorList>
            <consortium name="The Broad Institute Genomics Platform"/>
            <consortium name="The Broad Institute Genome Sequencing Center for Infectious Disease"/>
            <person name="Wu L."/>
            <person name="Ma J."/>
        </authorList>
    </citation>
    <scope>NUCLEOTIDE SEQUENCE [LARGE SCALE GENOMIC DNA]</scope>
    <source>
        <strain evidence="3">JCM 16929</strain>
    </source>
</reference>
<dbReference type="EMBL" id="BAABAB010000020">
    <property type="protein sequence ID" value="GAA3624262.1"/>
    <property type="molecule type" value="Genomic_DNA"/>
</dbReference>
<dbReference type="Proteomes" id="UP001501490">
    <property type="component" value="Unassembled WGS sequence"/>
</dbReference>
<name>A0ABP7A3M0_9ACTN</name>
<evidence type="ECO:0000256" key="1">
    <source>
        <dbReference type="SAM" id="MobiDB-lite"/>
    </source>
</evidence>
<sequence>MVLAVAVDVAGTGPTVVRGDGLGSPSRAVHAPASRATHSSTAAQHGLRSVIQRAYVRGVALILSRQSAERAPIRPRARLWRDRIRDQERPQFPRGPDIRPA</sequence>
<proteinExistence type="predicted"/>
<evidence type="ECO:0000313" key="3">
    <source>
        <dbReference type="Proteomes" id="UP001501490"/>
    </source>
</evidence>
<comment type="caution">
    <text evidence="2">The sequence shown here is derived from an EMBL/GenBank/DDBJ whole genome shotgun (WGS) entry which is preliminary data.</text>
</comment>
<keyword evidence="3" id="KW-1185">Reference proteome</keyword>
<gene>
    <name evidence="2" type="ORF">GCM10022236_28250</name>
</gene>
<evidence type="ECO:0000313" key="2">
    <source>
        <dbReference type="EMBL" id="GAA3624262.1"/>
    </source>
</evidence>
<accession>A0ABP7A3M0</accession>
<organism evidence="2 3">
    <name type="scientific">Microlunatus ginsengisoli</name>
    <dbReference type="NCBI Taxonomy" id="363863"/>
    <lineage>
        <taxon>Bacteria</taxon>
        <taxon>Bacillati</taxon>
        <taxon>Actinomycetota</taxon>
        <taxon>Actinomycetes</taxon>
        <taxon>Propionibacteriales</taxon>
        <taxon>Propionibacteriaceae</taxon>
        <taxon>Microlunatus</taxon>
    </lineage>
</organism>